<dbReference type="Proteomes" id="UP000187891">
    <property type="component" value="Unassembled WGS sequence"/>
</dbReference>
<protein>
    <submittedName>
        <fullName evidence="1">Uncharacterized protein</fullName>
    </submittedName>
</protein>
<evidence type="ECO:0000313" key="1">
    <source>
        <dbReference type="EMBL" id="SCX31605.1"/>
    </source>
</evidence>
<dbReference type="AlphaFoldDB" id="A0A1R3TYP7"/>
<organism evidence="1 2">
    <name type="scientific">Agrobacterium rosae</name>
    <dbReference type="NCBI Taxonomy" id="1972867"/>
    <lineage>
        <taxon>Bacteria</taxon>
        <taxon>Pseudomonadati</taxon>
        <taxon>Pseudomonadota</taxon>
        <taxon>Alphaproteobacteria</taxon>
        <taxon>Hyphomicrobiales</taxon>
        <taxon>Rhizobiaceae</taxon>
        <taxon>Rhizobium/Agrobacterium group</taxon>
        <taxon>Agrobacterium</taxon>
    </lineage>
</organism>
<evidence type="ECO:0000313" key="2">
    <source>
        <dbReference type="Proteomes" id="UP000187891"/>
    </source>
</evidence>
<sequence>MTRTKIRRARLSFRHKLGRLDTQYLRDLTNNGEGRRHFGSLDRTDMARTKARTVRQFLLRQLFAMTYSTQIHRHDLVEIHDESGA</sequence>
<dbReference type="STRING" id="1907666.DSM25559_3759"/>
<proteinExistence type="predicted"/>
<reference evidence="2" key="1">
    <citation type="submission" date="2016-10" db="EMBL/GenBank/DDBJ databases">
        <authorList>
            <person name="Wibberg D."/>
        </authorList>
    </citation>
    <scope>NUCLEOTIDE SEQUENCE [LARGE SCALE GENOMIC DNA]</scope>
</reference>
<dbReference type="EMBL" id="FMUE01000010">
    <property type="protein sequence ID" value="SCX31605.1"/>
    <property type="molecule type" value="Genomic_DNA"/>
</dbReference>
<gene>
    <name evidence="1" type="ORF">DSM25559_3759</name>
</gene>
<accession>A0A1R3TYP7</accession>
<name>A0A1R3TYP7_9HYPH</name>